<dbReference type="SMART" id="SM00409">
    <property type="entry name" value="IG"/>
    <property type="match status" value="2"/>
</dbReference>
<dbReference type="FunFam" id="2.60.40.10:FF:000129">
    <property type="entry name" value="CLUMA_CG018772, isoform A"/>
    <property type="match status" value="1"/>
</dbReference>
<dbReference type="SUPFAM" id="SSF48726">
    <property type="entry name" value="Immunoglobulin"/>
    <property type="match status" value="2"/>
</dbReference>
<protein>
    <recommendedName>
        <fullName evidence="2">Ig-like domain-containing protein</fullName>
    </recommendedName>
</protein>
<gene>
    <name evidence="3" type="ORF">PVAND_009406</name>
</gene>
<feature type="domain" description="Ig-like" evidence="2">
    <location>
        <begin position="31"/>
        <end position="119"/>
    </location>
</feature>
<dbReference type="GO" id="GO:0032589">
    <property type="term" value="C:neuron projection membrane"/>
    <property type="evidence" value="ECO:0007669"/>
    <property type="project" value="TreeGrafter"/>
</dbReference>
<dbReference type="PANTHER" id="PTHR23279">
    <property type="entry name" value="DEFECTIVE PROBOSCIS EXTENSION RESPONSE DPR -RELATED"/>
    <property type="match status" value="1"/>
</dbReference>
<keyword evidence="1" id="KW-0812">Transmembrane</keyword>
<dbReference type="OrthoDB" id="6427221at2759"/>
<dbReference type="GO" id="GO:0050808">
    <property type="term" value="P:synapse organization"/>
    <property type="evidence" value="ECO:0007669"/>
    <property type="project" value="TreeGrafter"/>
</dbReference>
<feature type="domain" description="Ig-like" evidence="2">
    <location>
        <begin position="122"/>
        <end position="225"/>
    </location>
</feature>
<dbReference type="Proteomes" id="UP001107558">
    <property type="component" value="Chromosome 1"/>
</dbReference>
<dbReference type="Gene3D" id="2.60.40.10">
    <property type="entry name" value="Immunoglobulins"/>
    <property type="match status" value="2"/>
</dbReference>
<dbReference type="EMBL" id="JADBJN010000001">
    <property type="protein sequence ID" value="KAG5679869.1"/>
    <property type="molecule type" value="Genomic_DNA"/>
</dbReference>
<dbReference type="InterPro" id="IPR003599">
    <property type="entry name" value="Ig_sub"/>
</dbReference>
<dbReference type="PROSITE" id="PS50835">
    <property type="entry name" value="IG_LIKE"/>
    <property type="match status" value="2"/>
</dbReference>
<organism evidence="3 4">
    <name type="scientific">Polypedilum vanderplanki</name>
    <name type="common">Sleeping chironomid midge</name>
    <dbReference type="NCBI Taxonomy" id="319348"/>
    <lineage>
        <taxon>Eukaryota</taxon>
        <taxon>Metazoa</taxon>
        <taxon>Ecdysozoa</taxon>
        <taxon>Arthropoda</taxon>
        <taxon>Hexapoda</taxon>
        <taxon>Insecta</taxon>
        <taxon>Pterygota</taxon>
        <taxon>Neoptera</taxon>
        <taxon>Endopterygota</taxon>
        <taxon>Diptera</taxon>
        <taxon>Nematocera</taxon>
        <taxon>Chironomoidea</taxon>
        <taxon>Chironomidae</taxon>
        <taxon>Chironominae</taxon>
        <taxon>Polypedilum</taxon>
        <taxon>Polypedilum</taxon>
    </lineage>
</organism>
<accession>A0A9J6CD63</accession>
<dbReference type="InterPro" id="IPR036179">
    <property type="entry name" value="Ig-like_dom_sf"/>
</dbReference>
<dbReference type="FunFam" id="2.60.40.10:FF:000533">
    <property type="entry name" value="Uncharacterized protein, isoform A"/>
    <property type="match status" value="1"/>
</dbReference>
<dbReference type="CDD" id="cd00096">
    <property type="entry name" value="Ig"/>
    <property type="match status" value="1"/>
</dbReference>
<dbReference type="SMART" id="SM00408">
    <property type="entry name" value="IGc2"/>
    <property type="match status" value="2"/>
</dbReference>
<evidence type="ECO:0000313" key="4">
    <source>
        <dbReference type="Proteomes" id="UP001107558"/>
    </source>
</evidence>
<dbReference type="InterPro" id="IPR037448">
    <property type="entry name" value="Zig-8"/>
</dbReference>
<name>A0A9J6CD63_POLVA</name>
<sequence>MNINANDIINIVNTDDTTHPPAWQNTNQGLPYFDNTTTKRDVTATVGSAAKLHCTVRNLGDRAVSWIRKRDLHILTVGILTYTNDQRYQSLHADSSDEWTLRITSPQPRDSGIYECQVSTEPKISLAFRLTVIVSRAEILGNSEVFIKSGNDINLTCVAYEAPGPPSFIYWYKGPSVINYSQRGGISVLTERQSKTSKLVISRAMASDSGNYTCLPSNSDPASVMVHVINGEHPAAMQHGNSSSNSIHLYRNRNDNFFTFHLSKWLLSSPTKMFSSIPTLPMLLTAMLTVMCINFCMR</sequence>
<keyword evidence="4" id="KW-1185">Reference proteome</keyword>
<evidence type="ECO:0000259" key="2">
    <source>
        <dbReference type="PROSITE" id="PS50835"/>
    </source>
</evidence>
<reference evidence="3" key="1">
    <citation type="submission" date="2021-03" db="EMBL/GenBank/DDBJ databases">
        <title>Chromosome level genome of the anhydrobiotic midge Polypedilum vanderplanki.</title>
        <authorList>
            <person name="Yoshida Y."/>
            <person name="Kikawada T."/>
            <person name="Gusev O."/>
        </authorList>
    </citation>
    <scope>NUCLEOTIDE SEQUENCE</scope>
    <source>
        <strain evidence="3">NIAS01</strain>
        <tissue evidence="3">Whole body or cell culture</tissue>
    </source>
</reference>
<dbReference type="Pfam" id="PF07686">
    <property type="entry name" value="V-set"/>
    <property type="match status" value="1"/>
</dbReference>
<proteinExistence type="predicted"/>
<evidence type="ECO:0000313" key="3">
    <source>
        <dbReference type="EMBL" id="KAG5679869.1"/>
    </source>
</evidence>
<dbReference type="AlphaFoldDB" id="A0A9J6CD63"/>
<dbReference type="CDD" id="cd00099">
    <property type="entry name" value="IgV"/>
    <property type="match status" value="1"/>
</dbReference>
<dbReference type="InterPro" id="IPR013783">
    <property type="entry name" value="Ig-like_fold"/>
</dbReference>
<keyword evidence="1" id="KW-1133">Transmembrane helix</keyword>
<comment type="caution">
    <text evidence="3">The sequence shown here is derived from an EMBL/GenBank/DDBJ whole genome shotgun (WGS) entry which is preliminary data.</text>
</comment>
<keyword evidence="1" id="KW-0472">Membrane</keyword>
<dbReference type="InterPro" id="IPR013106">
    <property type="entry name" value="Ig_V-set"/>
</dbReference>
<dbReference type="Pfam" id="PF13927">
    <property type="entry name" value="Ig_3"/>
    <property type="match status" value="1"/>
</dbReference>
<dbReference type="PANTHER" id="PTHR23279:SF41">
    <property type="entry name" value="DEFECTIVE PROBOSCIS EXTENSION RESPONSE 4-RELATED"/>
    <property type="match status" value="1"/>
</dbReference>
<dbReference type="InterPro" id="IPR003598">
    <property type="entry name" value="Ig_sub2"/>
</dbReference>
<dbReference type="InterPro" id="IPR007110">
    <property type="entry name" value="Ig-like_dom"/>
</dbReference>
<evidence type="ECO:0000256" key="1">
    <source>
        <dbReference type="SAM" id="Phobius"/>
    </source>
</evidence>
<feature type="transmembrane region" description="Helical" evidence="1">
    <location>
        <begin position="279"/>
        <end position="297"/>
    </location>
</feature>